<sequence>MSHLQIGPIEIFIGEKQSRTPYSTSLLIKGKEEDALIDCGAGRPVFDHLKKEHRIRDIYLTHYHLDHIWGLYLFPEARAWINGCDVRKFSDLDEIARANGYYAIFGEQKAKQMIREERQPRSGEEAVREKIAWSSILGVQKSVYPYDRPFELAGVKAVMLHAPGHCEGFCCPYFPEHGVLHVGDFDLTSFGPWYNNADSDVDDMIESAKRTLLVDADTYVTSHQKGVVGRADYKRMLETYMAIVDRREEKVRKAVRSGLPPEDLIFQEVFYLHKNVRETPRLLTFEKMGVAKHLRRLLKHGEPIHDYYQSFLSVHGMHGEYVDYFWQQPPSDHKNDTREGVK</sequence>
<dbReference type="Pfam" id="PF00753">
    <property type="entry name" value="Lactamase_B"/>
    <property type="match status" value="2"/>
</dbReference>
<gene>
    <name evidence="5" type="ORF">RGB73_09385</name>
</gene>
<comment type="catalytic activity">
    <reaction evidence="1">
        <text>3',5'-cyclic CMP + H2O = CMP + H(+)</text>
        <dbReference type="Rhea" id="RHEA:72675"/>
        <dbReference type="ChEBI" id="CHEBI:15377"/>
        <dbReference type="ChEBI" id="CHEBI:15378"/>
        <dbReference type="ChEBI" id="CHEBI:58003"/>
        <dbReference type="ChEBI" id="CHEBI:60377"/>
    </reaction>
    <physiologicalReaction direction="left-to-right" evidence="1">
        <dbReference type="Rhea" id="RHEA:72676"/>
    </physiologicalReaction>
</comment>
<dbReference type="InterPro" id="IPR050662">
    <property type="entry name" value="Sec-metab_biosynth-thioest"/>
</dbReference>
<organism evidence="5 6">
    <name type="scientific">Brevibacillus brevis</name>
    <name type="common">Bacillus brevis</name>
    <dbReference type="NCBI Taxonomy" id="1393"/>
    <lineage>
        <taxon>Bacteria</taxon>
        <taxon>Bacillati</taxon>
        <taxon>Bacillota</taxon>
        <taxon>Bacilli</taxon>
        <taxon>Bacillales</taxon>
        <taxon>Paenibacillaceae</taxon>
        <taxon>Brevibacillus</taxon>
    </lineage>
</organism>
<evidence type="ECO:0000256" key="2">
    <source>
        <dbReference type="ARBA" id="ARBA00034301"/>
    </source>
</evidence>
<comment type="catalytic activity">
    <reaction evidence="3">
        <text>3',5'-cyclic UMP + H2O = UMP + H(+)</text>
        <dbReference type="Rhea" id="RHEA:70575"/>
        <dbReference type="ChEBI" id="CHEBI:15377"/>
        <dbReference type="ChEBI" id="CHEBI:15378"/>
        <dbReference type="ChEBI" id="CHEBI:57865"/>
        <dbReference type="ChEBI" id="CHEBI:184387"/>
    </reaction>
    <physiologicalReaction direction="left-to-right" evidence="3">
        <dbReference type="Rhea" id="RHEA:70576"/>
    </physiologicalReaction>
</comment>
<proteinExistence type="predicted"/>
<evidence type="ECO:0000259" key="4">
    <source>
        <dbReference type="SMART" id="SM00849"/>
    </source>
</evidence>
<dbReference type="PANTHER" id="PTHR23131">
    <property type="entry name" value="ENDORIBONUCLEASE LACTB2"/>
    <property type="match status" value="1"/>
</dbReference>
<dbReference type="EMBL" id="CP134050">
    <property type="protein sequence ID" value="WNC16512.1"/>
    <property type="molecule type" value="Genomic_DNA"/>
</dbReference>
<accession>A0ABY9TC65</accession>
<dbReference type="Gene3D" id="3.60.15.10">
    <property type="entry name" value="Ribonuclease Z/Hydroxyacylglutathione hydrolase-like"/>
    <property type="match status" value="1"/>
</dbReference>
<dbReference type="Proteomes" id="UP001256827">
    <property type="component" value="Chromosome"/>
</dbReference>
<reference evidence="5 6" key="1">
    <citation type="submission" date="2023-09" db="EMBL/GenBank/DDBJ databases">
        <title>Complete Genome and Methylome dissection of Bacillus brevis NEB573 original source of BbsI restriction endonuclease.</title>
        <authorList>
            <person name="Fomenkov A."/>
            <person name="Roberts R.D."/>
        </authorList>
    </citation>
    <scope>NUCLEOTIDE SEQUENCE [LARGE SCALE GENOMIC DNA]</scope>
    <source>
        <strain evidence="5 6">NEB573</strain>
    </source>
</reference>
<dbReference type="InterPro" id="IPR001279">
    <property type="entry name" value="Metallo-B-lactamas"/>
</dbReference>
<evidence type="ECO:0000313" key="6">
    <source>
        <dbReference type="Proteomes" id="UP001256827"/>
    </source>
</evidence>
<protein>
    <submittedName>
        <fullName evidence="5">MBL fold metallo-hydrolase</fullName>
    </submittedName>
</protein>
<dbReference type="SMART" id="SM00849">
    <property type="entry name" value="Lactamase_B"/>
    <property type="match status" value="1"/>
</dbReference>
<dbReference type="CDD" id="cd06262">
    <property type="entry name" value="metallo-hydrolase-like_MBL-fold"/>
    <property type="match status" value="1"/>
</dbReference>
<comment type="function">
    <text evidence="2">Counteracts the endogenous Pycsar antiviral defense system. Phosphodiesterase that enables metal-dependent hydrolysis of host cyclic nucleotide Pycsar defense signals such as cCMP and cUMP.</text>
</comment>
<dbReference type="RefSeq" id="WP_310771239.1">
    <property type="nucleotide sequence ID" value="NZ_CP134050.1"/>
</dbReference>
<dbReference type="SUPFAM" id="SSF56281">
    <property type="entry name" value="Metallo-hydrolase/oxidoreductase"/>
    <property type="match status" value="1"/>
</dbReference>
<evidence type="ECO:0000313" key="5">
    <source>
        <dbReference type="EMBL" id="WNC16512.1"/>
    </source>
</evidence>
<dbReference type="InterPro" id="IPR036866">
    <property type="entry name" value="RibonucZ/Hydroxyglut_hydro"/>
</dbReference>
<evidence type="ECO:0000256" key="3">
    <source>
        <dbReference type="ARBA" id="ARBA00048505"/>
    </source>
</evidence>
<evidence type="ECO:0000256" key="1">
    <source>
        <dbReference type="ARBA" id="ARBA00034221"/>
    </source>
</evidence>
<name>A0ABY9TC65_BREBE</name>
<feature type="domain" description="Metallo-beta-lactamase" evidence="4">
    <location>
        <begin position="22"/>
        <end position="223"/>
    </location>
</feature>
<keyword evidence="6" id="KW-1185">Reference proteome</keyword>
<dbReference type="PANTHER" id="PTHR23131:SF0">
    <property type="entry name" value="ENDORIBONUCLEASE LACTB2"/>
    <property type="match status" value="1"/>
</dbReference>